<proteinExistence type="predicted"/>
<gene>
    <name evidence="2" type="ORF">D8S82_17710</name>
</gene>
<dbReference type="EMBL" id="VIFX01000022">
    <property type="protein sequence ID" value="TQR85251.1"/>
    <property type="molecule type" value="Genomic_DNA"/>
</dbReference>
<dbReference type="GO" id="GO:0016787">
    <property type="term" value="F:hydrolase activity"/>
    <property type="evidence" value="ECO:0007669"/>
    <property type="project" value="UniProtKB-KW"/>
</dbReference>
<dbReference type="AlphaFoldDB" id="A0A544VZ34"/>
<dbReference type="InterPro" id="IPR007044">
    <property type="entry name" value="Cyclodeamin/CycHdrlase"/>
</dbReference>
<comment type="caution">
    <text evidence="2">The sequence shown here is derived from an EMBL/GenBank/DDBJ whole genome shotgun (WGS) entry which is preliminary data.</text>
</comment>
<evidence type="ECO:0000313" key="3">
    <source>
        <dbReference type="Proteomes" id="UP000315759"/>
    </source>
</evidence>
<dbReference type="Gene3D" id="1.20.120.680">
    <property type="entry name" value="Formiminotetrahydrofolate cyclodeaminase monomer, up-and-down helical bundle"/>
    <property type="match status" value="1"/>
</dbReference>
<protein>
    <submittedName>
        <fullName evidence="2">Cyclodeaminase/cyclohydrolase family protein</fullName>
    </submittedName>
</protein>
<keyword evidence="2" id="KW-0378">Hydrolase</keyword>
<dbReference type="InterPro" id="IPR036178">
    <property type="entry name" value="Formintransfe-cycloase-like_sf"/>
</dbReference>
<evidence type="ECO:0000313" key="2">
    <source>
        <dbReference type="EMBL" id="TQR85251.1"/>
    </source>
</evidence>
<dbReference type="RefSeq" id="WP_142553338.1">
    <property type="nucleotide sequence ID" value="NZ_VIFX01000022.1"/>
</dbReference>
<evidence type="ECO:0000259" key="1">
    <source>
        <dbReference type="Pfam" id="PF04961"/>
    </source>
</evidence>
<feature type="domain" description="Cyclodeaminase/cyclohydrolase" evidence="1">
    <location>
        <begin position="13"/>
        <end position="190"/>
    </location>
</feature>
<keyword evidence="3" id="KW-1185">Reference proteome</keyword>
<name>A0A544VZ34_9MYCO</name>
<reference evidence="2 3" key="1">
    <citation type="submission" date="2018-10" db="EMBL/GenBank/DDBJ databases">
        <title>Draft genome of Mycobacterium hodleri strain B.</title>
        <authorList>
            <person name="Amande T.J."/>
            <person name="Mcgenity T.J."/>
        </authorList>
    </citation>
    <scope>NUCLEOTIDE SEQUENCE [LARGE SCALE GENOMIC DNA]</scope>
    <source>
        <strain evidence="2 3">B</strain>
    </source>
</reference>
<sequence length="213" mass="21347">MTTTENALRVDGVAAFLDALAAKVPAPGGGATAALHLGQAAALVSMVARYTVGARYAEHEALVTAVCADADAVRGSALQLIDDDMAAFSGVISAYKMPKGTAAESESRSAAISTASVRAAEVPARVADGAATVVDLAEKLLPVANPNVISDVAAAADAARAAATTARVNVEINLSSIADASTRASFVARMEGVDALAARADAITDLVRKQLTA</sequence>
<dbReference type="SUPFAM" id="SSF101262">
    <property type="entry name" value="Methenyltetrahydrofolate cyclohydrolase-like"/>
    <property type="match status" value="1"/>
</dbReference>
<organism evidence="2 3">
    <name type="scientific">Mycolicibacterium hodleri</name>
    <dbReference type="NCBI Taxonomy" id="49897"/>
    <lineage>
        <taxon>Bacteria</taxon>
        <taxon>Bacillati</taxon>
        <taxon>Actinomycetota</taxon>
        <taxon>Actinomycetes</taxon>
        <taxon>Mycobacteriales</taxon>
        <taxon>Mycobacteriaceae</taxon>
        <taxon>Mycolicibacterium</taxon>
    </lineage>
</organism>
<dbReference type="Proteomes" id="UP000315759">
    <property type="component" value="Unassembled WGS sequence"/>
</dbReference>
<dbReference type="Pfam" id="PF04961">
    <property type="entry name" value="FTCD_C"/>
    <property type="match status" value="1"/>
</dbReference>
<accession>A0A544VZ34</accession>